<feature type="compositionally biased region" description="Polar residues" evidence="1">
    <location>
        <begin position="1"/>
        <end position="19"/>
    </location>
</feature>
<dbReference type="GeneID" id="34790133"/>
<reference evidence="3" key="1">
    <citation type="journal article" date="2019" name="Int. J. Syst. Evol. Microbiol.">
        <title>The Global Catalogue of Microorganisms (GCM) 10K type strain sequencing project: providing services to taxonomists for standard genome sequencing and annotation.</title>
        <authorList>
            <consortium name="The Broad Institute Genomics Platform"/>
            <consortium name="The Broad Institute Genome Sequencing Center for Infectious Disease"/>
            <person name="Wu L."/>
            <person name="Ma J."/>
        </authorList>
    </citation>
    <scope>NUCLEOTIDE SEQUENCE [LARGE SCALE GENOMIC DNA]</scope>
    <source>
        <strain evidence="3">JCM 17561</strain>
    </source>
</reference>
<proteinExistence type="predicted"/>
<evidence type="ECO:0000313" key="3">
    <source>
        <dbReference type="Proteomes" id="UP001501627"/>
    </source>
</evidence>
<organism evidence="2 3">
    <name type="scientific">Comamonas faecalis</name>
    <dbReference type="NCBI Taxonomy" id="1387849"/>
    <lineage>
        <taxon>Bacteria</taxon>
        <taxon>Pseudomonadati</taxon>
        <taxon>Pseudomonadota</taxon>
        <taxon>Betaproteobacteria</taxon>
        <taxon>Burkholderiales</taxon>
        <taxon>Comamonadaceae</taxon>
        <taxon>Comamonas</taxon>
    </lineage>
</organism>
<dbReference type="RefSeq" id="WP_045785211.1">
    <property type="nucleotide sequence ID" value="NZ_BAABBP010000042.1"/>
</dbReference>
<evidence type="ECO:0000313" key="2">
    <source>
        <dbReference type="EMBL" id="GAA4005025.1"/>
    </source>
</evidence>
<sequence>MPTGHTTTAQQEKAVNPKSSPKRAREQRSDDGPAILPGMEHFVDLLRKVKRPALVVRLLELASGDALPELQALADASKGKLPVESRQAFFHCVAKLDAAIRLRLEDAVERVILLSDDYGAQAVQAVLDARREDDATVLAMPSDRHSRALHLYLLQEFPEAGARREARFDHAEHEQVMHRQWKSEHFSSHYLGPKGVEPKNGDDIQEALRTRIAELFPHVPKEQILIEQFVRCGLSHAQRDDDEDADDEPLTQLHTLCATFNGSTAHYRQVEDGQVVDHEEPAAMSARFSWEPATGALTVFCEDREKRRELATIFRDVALAHEGAIDDMPMRQFDLLGFSTSAMLKRLEQDRIADIERIDILQIKVAKPFEQLLELGGKTVARQLASKMEITRDRRDSRNVYQVAYEDYSAEDLSQYALVQVKLVMRMATQPHRKAHNVAVQITAPNGLNDKSKTEDDRKRVLEQLIRLGVLSEF</sequence>
<comment type="caution">
    <text evidence="2">The sequence shown here is derived from an EMBL/GenBank/DDBJ whole genome shotgun (WGS) entry which is preliminary data.</text>
</comment>
<keyword evidence="3" id="KW-1185">Reference proteome</keyword>
<gene>
    <name evidence="2" type="ORF">GCM10022279_31430</name>
</gene>
<evidence type="ECO:0000256" key="1">
    <source>
        <dbReference type="SAM" id="MobiDB-lite"/>
    </source>
</evidence>
<accession>A0ABP7S0R3</accession>
<feature type="region of interest" description="Disordered" evidence="1">
    <location>
        <begin position="1"/>
        <end position="35"/>
    </location>
</feature>
<name>A0ABP7S0R3_9BURK</name>
<protein>
    <submittedName>
        <fullName evidence="2">Uncharacterized protein</fullName>
    </submittedName>
</protein>
<dbReference type="Proteomes" id="UP001501627">
    <property type="component" value="Unassembled WGS sequence"/>
</dbReference>
<dbReference type="EMBL" id="BAABBP010000042">
    <property type="protein sequence ID" value="GAA4005025.1"/>
    <property type="molecule type" value="Genomic_DNA"/>
</dbReference>